<organism evidence="8 9">
    <name type="scientific">Rubricoccus marinus</name>
    <dbReference type="NCBI Taxonomy" id="716817"/>
    <lineage>
        <taxon>Bacteria</taxon>
        <taxon>Pseudomonadati</taxon>
        <taxon>Rhodothermota</taxon>
        <taxon>Rhodothermia</taxon>
        <taxon>Rhodothermales</taxon>
        <taxon>Rubricoccaceae</taxon>
        <taxon>Rubricoccus</taxon>
    </lineage>
</organism>
<dbReference type="InParanoid" id="A0A259TWK2"/>
<keyword evidence="4" id="KW-0479">Metal-binding</keyword>
<dbReference type="PANTHER" id="PTHR14202:SF0">
    <property type="entry name" value="RNA-BINDING PROTEIN RO60"/>
    <property type="match status" value="1"/>
</dbReference>
<evidence type="ECO:0000313" key="8">
    <source>
        <dbReference type="EMBL" id="OZC02133.1"/>
    </source>
</evidence>
<dbReference type="Gene3D" id="3.40.50.410">
    <property type="entry name" value="von Willebrand factor, type A domain"/>
    <property type="match status" value="1"/>
</dbReference>
<gene>
    <name evidence="8" type="ORF">BSZ36_03510</name>
</gene>
<evidence type="ECO:0000313" key="9">
    <source>
        <dbReference type="Proteomes" id="UP000216446"/>
    </source>
</evidence>
<evidence type="ECO:0000256" key="6">
    <source>
        <dbReference type="ARBA" id="ARBA00023274"/>
    </source>
</evidence>
<dbReference type="AlphaFoldDB" id="A0A259TWK2"/>
<name>A0A259TWK2_9BACT</name>
<dbReference type="InterPro" id="IPR056800">
    <property type="entry name" value="vWA_Ro60"/>
</dbReference>
<evidence type="ECO:0000256" key="4">
    <source>
        <dbReference type="ARBA" id="ARBA00022723"/>
    </source>
</evidence>
<sequence length="550" mass="59250">MNTTLFRTLRGRFTPAADALNEARAPAYALSPKQALAQMAATGTLNATFYASAETQLDTILALAAQVEPEFVAQTAIVAREEGYMKDVPALLAAHLATRDVAILERVFPRVIDNGRMLRNFVQIVRSGAVGRKSLGSAPRRMVRDWLASRSDESLFRASVGNQPSLADIVKMVHPRPATETRRALYAYLIGREHDASALPDLVQAYEAFKADPLAQPVPDVPFQMIASLGFETPEAERAVWAEITRTAPWHATRMNLNAFARHGAFDVPGVAETVAARLSDPEAIRRARVFPYQLFVAWAQTGGGVAQHSGFGQFFRRISGTPPEASGGKGTVPAIVRDALQDAMEIAIGNVPEIRGNVVVCPDVSGSMQSPATGYRRGSTSAVRCVDVAALVAASVVRKNPRARVLPFEHRVVDVALNARDSVVTNAQRLAAVGGGGTDCSAPLAQLVREKADVDLVFFVSDNESWVDAGNPRSGTATMKAWNQIKARNPGAKLVCLDIQPYRTVQAQPREDILHVGGFSDRVFEVVAAFASGESGADHWVGRIARTPI</sequence>
<evidence type="ECO:0000259" key="7">
    <source>
        <dbReference type="PROSITE" id="PS50988"/>
    </source>
</evidence>
<proteinExistence type="inferred from homology"/>
<comment type="similarity">
    <text evidence="2">Belongs to the Ro 60 kDa family.</text>
</comment>
<dbReference type="GO" id="GO:0005737">
    <property type="term" value="C:cytoplasm"/>
    <property type="evidence" value="ECO:0007669"/>
    <property type="project" value="UniProtKB-SubCell"/>
</dbReference>
<dbReference type="InterPro" id="IPR040322">
    <property type="entry name" value="TROVE2"/>
</dbReference>
<dbReference type="Pfam" id="PF25045">
    <property type="entry name" value="vWA_Ro60"/>
    <property type="match status" value="1"/>
</dbReference>
<dbReference type="SUPFAM" id="SSF140864">
    <property type="entry name" value="TROVE domain-like"/>
    <property type="match status" value="1"/>
</dbReference>
<evidence type="ECO:0000256" key="2">
    <source>
        <dbReference type="ARBA" id="ARBA00007814"/>
    </source>
</evidence>
<dbReference type="RefSeq" id="WP_094546060.1">
    <property type="nucleotide sequence ID" value="NZ_MQWB01000001.1"/>
</dbReference>
<keyword evidence="9" id="KW-1185">Reference proteome</keyword>
<dbReference type="Proteomes" id="UP000216446">
    <property type="component" value="Unassembled WGS sequence"/>
</dbReference>
<dbReference type="GO" id="GO:1990904">
    <property type="term" value="C:ribonucleoprotein complex"/>
    <property type="evidence" value="ECO:0007669"/>
    <property type="project" value="UniProtKB-KW"/>
</dbReference>
<dbReference type="SUPFAM" id="SSF53300">
    <property type="entry name" value="vWA-like"/>
    <property type="match status" value="1"/>
</dbReference>
<keyword evidence="3" id="KW-0963">Cytoplasm</keyword>
<reference evidence="8 9" key="1">
    <citation type="submission" date="2016-11" db="EMBL/GenBank/DDBJ databases">
        <title>Study of marine rhodopsin-containing bacteria.</title>
        <authorList>
            <person name="Yoshizawa S."/>
            <person name="Kumagai Y."/>
            <person name="Kogure K."/>
        </authorList>
    </citation>
    <scope>NUCLEOTIDE SEQUENCE [LARGE SCALE GENOMIC DNA]</scope>
    <source>
        <strain evidence="8 9">SG-29</strain>
    </source>
</reference>
<accession>A0A259TWK2</accession>
<evidence type="ECO:0000256" key="5">
    <source>
        <dbReference type="ARBA" id="ARBA00022884"/>
    </source>
</evidence>
<dbReference type="InterPro" id="IPR037214">
    <property type="entry name" value="TROVE_dom_sf"/>
</dbReference>
<protein>
    <submittedName>
        <fullName evidence="8">RNA-binding protein</fullName>
    </submittedName>
</protein>
<dbReference type="PROSITE" id="PS50988">
    <property type="entry name" value="TROVE"/>
    <property type="match status" value="1"/>
</dbReference>
<dbReference type="InterPro" id="IPR008858">
    <property type="entry name" value="TROVE_dom"/>
</dbReference>
<dbReference type="PANTHER" id="PTHR14202">
    <property type="entry name" value="60 KDA RIBONUCLEOPROTEIN SSA/RO"/>
    <property type="match status" value="1"/>
</dbReference>
<dbReference type="GO" id="GO:0046872">
    <property type="term" value="F:metal ion binding"/>
    <property type="evidence" value="ECO:0007669"/>
    <property type="project" value="UniProtKB-KW"/>
</dbReference>
<evidence type="ECO:0000256" key="3">
    <source>
        <dbReference type="ARBA" id="ARBA00022490"/>
    </source>
</evidence>
<dbReference type="EMBL" id="MQWB01000001">
    <property type="protein sequence ID" value="OZC02133.1"/>
    <property type="molecule type" value="Genomic_DNA"/>
</dbReference>
<feature type="domain" description="TROVE" evidence="7">
    <location>
        <begin position="19"/>
        <end position="357"/>
    </location>
</feature>
<keyword evidence="6" id="KW-0687">Ribonucleoprotein</keyword>
<dbReference type="OrthoDB" id="208855at2"/>
<dbReference type="GO" id="GO:0003723">
    <property type="term" value="F:RNA binding"/>
    <property type="evidence" value="ECO:0007669"/>
    <property type="project" value="UniProtKB-KW"/>
</dbReference>
<dbReference type="InterPro" id="IPR036465">
    <property type="entry name" value="vWFA_dom_sf"/>
</dbReference>
<keyword evidence="5" id="KW-0694">RNA-binding</keyword>
<comment type="subcellular location">
    <subcellularLocation>
        <location evidence="1">Cytoplasm</location>
    </subcellularLocation>
</comment>
<evidence type="ECO:0000256" key="1">
    <source>
        <dbReference type="ARBA" id="ARBA00004496"/>
    </source>
</evidence>
<comment type="caution">
    <text evidence="8">The sequence shown here is derived from an EMBL/GenBank/DDBJ whole genome shotgun (WGS) entry which is preliminary data.</text>
</comment>